<name>A0ABU1TL71_9FLAO</name>
<sequence length="54" mass="6682">MEILYFSLRRNENNMIRLYIMLFFVCLSANAQQLELRIETTTWNIIWKKTHNIF</sequence>
<accession>A0ABU1TL71</accession>
<gene>
    <name evidence="1" type="ORF">J2X31_000718</name>
</gene>
<reference evidence="1 2" key="1">
    <citation type="submission" date="2023-07" db="EMBL/GenBank/DDBJ databases">
        <title>Sorghum-associated microbial communities from plants grown in Nebraska, USA.</title>
        <authorList>
            <person name="Schachtman D."/>
        </authorList>
    </citation>
    <scope>NUCLEOTIDE SEQUENCE [LARGE SCALE GENOMIC DNA]</scope>
    <source>
        <strain evidence="1 2">3773</strain>
    </source>
</reference>
<comment type="caution">
    <text evidence="1">The sequence shown here is derived from an EMBL/GenBank/DDBJ whole genome shotgun (WGS) entry which is preliminary data.</text>
</comment>
<dbReference type="Proteomes" id="UP001255185">
    <property type="component" value="Unassembled WGS sequence"/>
</dbReference>
<evidence type="ECO:0000313" key="1">
    <source>
        <dbReference type="EMBL" id="MDR6966720.1"/>
    </source>
</evidence>
<keyword evidence="2" id="KW-1185">Reference proteome</keyword>
<dbReference type="EMBL" id="JAVDVI010000002">
    <property type="protein sequence ID" value="MDR6966720.1"/>
    <property type="molecule type" value="Genomic_DNA"/>
</dbReference>
<organism evidence="1 2">
    <name type="scientific">Flavobacterium arsenatis</name>
    <dbReference type="NCBI Taxonomy" id="1484332"/>
    <lineage>
        <taxon>Bacteria</taxon>
        <taxon>Pseudomonadati</taxon>
        <taxon>Bacteroidota</taxon>
        <taxon>Flavobacteriia</taxon>
        <taxon>Flavobacteriales</taxon>
        <taxon>Flavobacteriaceae</taxon>
        <taxon>Flavobacterium</taxon>
    </lineage>
</organism>
<proteinExistence type="predicted"/>
<protein>
    <submittedName>
        <fullName evidence="1">Uncharacterized protein</fullName>
    </submittedName>
</protein>
<evidence type="ECO:0000313" key="2">
    <source>
        <dbReference type="Proteomes" id="UP001255185"/>
    </source>
</evidence>